<evidence type="ECO:0000313" key="3">
    <source>
        <dbReference type="EMBL" id="AET38018.1"/>
    </source>
</evidence>
<dbReference type="CDD" id="cd14373">
    <property type="entry name" value="CUE_Cue3p_like"/>
    <property type="match status" value="1"/>
</dbReference>
<reference evidence="4" key="1">
    <citation type="journal article" date="2012" name="G3 (Bethesda)">
        <title>Pichia sorbitophila, an interspecies yeast hybrid reveals early steps of genome resolution following polyploidization.</title>
        <authorList>
            <person name="Leh Louis V."/>
            <person name="Despons L."/>
            <person name="Friedrich A."/>
            <person name="Martin T."/>
            <person name="Durrens P."/>
            <person name="Casaregola S."/>
            <person name="Neuveglise C."/>
            <person name="Fairhead C."/>
            <person name="Marck C."/>
            <person name="Cruz J.A."/>
            <person name="Straub M.L."/>
            <person name="Kugler V."/>
            <person name="Sacerdot C."/>
            <person name="Uzunov Z."/>
            <person name="Thierry A."/>
            <person name="Weiss S."/>
            <person name="Bleykasten C."/>
            <person name="De Montigny J."/>
            <person name="Jacques N."/>
            <person name="Jung P."/>
            <person name="Lemaire M."/>
            <person name="Mallet S."/>
            <person name="Morel G."/>
            <person name="Richard G.F."/>
            <person name="Sarkar A."/>
            <person name="Savel G."/>
            <person name="Schacherer J."/>
            <person name="Seret M.L."/>
            <person name="Talla E."/>
            <person name="Samson G."/>
            <person name="Jubin C."/>
            <person name="Poulain J."/>
            <person name="Vacherie B."/>
            <person name="Barbe V."/>
            <person name="Pelletier E."/>
            <person name="Sherman D.J."/>
            <person name="Westhof E."/>
            <person name="Weissenbach J."/>
            <person name="Baret P.V."/>
            <person name="Wincker P."/>
            <person name="Gaillardin C."/>
            <person name="Dujon B."/>
            <person name="Souciet J.L."/>
        </authorList>
    </citation>
    <scope>NUCLEOTIDE SEQUENCE [LARGE SCALE GENOMIC DNA]</scope>
    <source>
        <strain evidence="4">CBS 270.75 / DBVPG 7215 / KCTC 17166 / NRRL Y-17582</strain>
    </source>
</reference>
<dbReference type="EMBL" id="CP002498">
    <property type="protein sequence ID" value="AET38018.1"/>
    <property type="molecule type" value="Genomic_DNA"/>
</dbReference>
<dbReference type="RefSeq" id="XP_003644835.1">
    <property type="nucleotide sequence ID" value="XM_003644787.1"/>
</dbReference>
<dbReference type="InterPro" id="IPR041808">
    <property type="entry name" value="Cue3_CUE"/>
</dbReference>
<feature type="domain" description="CUE" evidence="2">
    <location>
        <begin position="315"/>
        <end position="361"/>
    </location>
</feature>
<dbReference type="OrthoDB" id="5577209at2759"/>
<dbReference type="FunCoup" id="G8JPR3">
    <property type="interactions" value="26"/>
</dbReference>
<gene>
    <name evidence="3" type="ordered locus">Ecym_2272</name>
</gene>
<evidence type="ECO:0000256" key="1">
    <source>
        <dbReference type="SAM" id="MobiDB-lite"/>
    </source>
</evidence>
<dbReference type="OMA" id="EGWARMI"/>
<protein>
    <recommendedName>
        <fullName evidence="2">CUE domain-containing protein</fullName>
    </recommendedName>
</protein>
<feature type="compositionally biased region" description="Basic residues" evidence="1">
    <location>
        <begin position="577"/>
        <end position="596"/>
    </location>
</feature>
<dbReference type="AlphaFoldDB" id="G8JPR3"/>
<dbReference type="STRING" id="931890.G8JPR3"/>
<dbReference type="Pfam" id="PF02845">
    <property type="entry name" value="CUE"/>
    <property type="match status" value="1"/>
</dbReference>
<organism evidence="3 4">
    <name type="scientific">Eremothecium cymbalariae (strain CBS 270.75 / DBVPG 7215 / KCTC 17166 / NRRL Y-17582)</name>
    <name type="common">Yeast</name>
    <dbReference type="NCBI Taxonomy" id="931890"/>
    <lineage>
        <taxon>Eukaryota</taxon>
        <taxon>Fungi</taxon>
        <taxon>Dikarya</taxon>
        <taxon>Ascomycota</taxon>
        <taxon>Saccharomycotina</taxon>
        <taxon>Saccharomycetes</taxon>
        <taxon>Saccharomycetales</taxon>
        <taxon>Saccharomycetaceae</taxon>
        <taxon>Eremothecium</taxon>
    </lineage>
</organism>
<dbReference type="eggNOG" id="ENOG502RV3A">
    <property type="taxonomic scope" value="Eukaryota"/>
</dbReference>
<dbReference type="Proteomes" id="UP000006790">
    <property type="component" value="Chromosome 2"/>
</dbReference>
<dbReference type="KEGG" id="erc:Ecym_2272"/>
<dbReference type="GO" id="GO:0072344">
    <property type="term" value="P:rescue of stalled ribosome"/>
    <property type="evidence" value="ECO:0007669"/>
    <property type="project" value="EnsemblFungi"/>
</dbReference>
<dbReference type="InterPro" id="IPR003892">
    <property type="entry name" value="CUE"/>
</dbReference>
<evidence type="ECO:0000259" key="2">
    <source>
        <dbReference type="PROSITE" id="PS51140"/>
    </source>
</evidence>
<dbReference type="GO" id="GO:0070530">
    <property type="term" value="F:K63-linked polyubiquitin modification-dependent protein binding"/>
    <property type="evidence" value="ECO:0007669"/>
    <property type="project" value="EnsemblFungi"/>
</dbReference>
<dbReference type="GO" id="GO:0022626">
    <property type="term" value="C:cytosolic ribosome"/>
    <property type="evidence" value="ECO:0007669"/>
    <property type="project" value="EnsemblFungi"/>
</dbReference>
<dbReference type="HOGENOM" id="CLU_030292_0_0_1"/>
<accession>G8JPR3</accession>
<feature type="region of interest" description="Disordered" evidence="1">
    <location>
        <begin position="536"/>
        <end position="602"/>
    </location>
</feature>
<sequence length="602" mass="69585">MSYMRRVLEFNGEDKLSFPIVKFPPFALRAALVEKDPLVWLHFLETYVSYVQYLMADNRLDKLDESTNEKLVIFTGSYLHEIADEEGKLLSLGMNAEVSRQLGLLKLWMFALIKKCGLLHLQIFSGIMWDFVKIYVRVYPDTTRSLIDGSLKPEVNTQKANLNRIFQVQQHLRQLIEANKFSRTDLMALEDLLSADGRLRFSFADKFLSKQWAEMLESLYGKGPDGYLADWGKRLGILTYLSVSEDRLSEFFKQLGIDSFEKLSLYPLFGSLLVSDNFKKRLPGIYNRIPFLKLIDSCNGYEGPTQDNPVAAEEIKQADLDTASELFPHLTQYQIKQLLLRNGNNLEVVINMLFENPQLADDIQLEEPNPIKQQNRLVSTIISTKYKSELKPSDRILKVKQEHEMQVPDEVRNRTLTRALELLYSDDGDERDDTYDDAEVLRASADRVDLDKKEESVLNYDRIEAFLWDMLIQDKLLFTRQQRGSAKRKAMKKETSWSDEQIEGWARMLERSPLRVQVLEEKYMFRGNVRAGKKSYIKNEETKPPPKFPPNRVAVSGRNSNESKTHSNQQQNQSSKGSKRSRIANHNRKAARGKKFSHADAP</sequence>
<dbReference type="SMART" id="SM00546">
    <property type="entry name" value="CUE"/>
    <property type="match status" value="1"/>
</dbReference>
<dbReference type="PROSITE" id="PS51140">
    <property type="entry name" value="CUE"/>
    <property type="match status" value="1"/>
</dbReference>
<dbReference type="GO" id="GO:1990116">
    <property type="term" value="P:ribosome-associated ubiquitin-dependent protein catabolic process"/>
    <property type="evidence" value="ECO:0007669"/>
    <property type="project" value="EnsemblFungi"/>
</dbReference>
<dbReference type="GO" id="GO:0043130">
    <property type="term" value="F:ubiquitin binding"/>
    <property type="evidence" value="ECO:0007669"/>
    <property type="project" value="EnsemblFungi"/>
</dbReference>
<dbReference type="InParanoid" id="G8JPR3"/>
<evidence type="ECO:0000313" key="4">
    <source>
        <dbReference type="Proteomes" id="UP000006790"/>
    </source>
</evidence>
<name>G8JPR3_ERECY</name>
<dbReference type="GeneID" id="11473046"/>
<keyword evidence="4" id="KW-1185">Reference proteome</keyword>
<feature type="compositionally biased region" description="Low complexity" evidence="1">
    <location>
        <begin position="567"/>
        <end position="576"/>
    </location>
</feature>
<proteinExistence type="predicted"/>